<protein>
    <submittedName>
        <fullName evidence="1">Uncharacterized protein</fullName>
    </submittedName>
</protein>
<accession>A0A0A8YZJ6</accession>
<organism evidence="1">
    <name type="scientific">Arundo donax</name>
    <name type="common">Giant reed</name>
    <name type="synonym">Donax arundinaceus</name>
    <dbReference type="NCBI Taxonomy" id="35708"/>
    <lineage>
        <taxon>Eukaryota</taxon>
        <taxon>Viridiplantae</taxon>
        <taxon>Streptophyta</taxon>
        <taxon>Embryophyta</taxon>
        <taxon>Tracheophyta</taxon>
        <taxon>Spermatophyta</taxon>
        <taxon>Magnoliopsida</taxon>
        <taxon>Liliopsida</taxon>
        <taxon>Poales</taxon>
        <taxon>Poaceae</taxon>
        <taxon>PACMAD clade</taxon>
        <taxon>Arundinoideae</taxon>
        <taxon>Arundineae</taxon>
        <taxon>Arundo</taxon>
    </lineage>
</organism>
<reference evidence="1" key="1">
    <citation type="submission" date="2014-09" db="EMBL/GenBank/DDBJ databases">
        <authorList>
            <person name="Magalhaes I.L.F."/>
            <person name="Oliveira U."/>
            <person name="Santos F.R."/>
            <person name="Vidigal T.H.D.A."/>
            <person name="Brescovit A.D."/>
            <person name="Santos A.J."/>
        </authorList>
    </citation>
    <scope>NUCLEOTIDE SEQUENCE</scope>
    <source>
        <tissue evidence="1">Shoot tissue taken approximately 20 cm above the soil surface</tissue>
    </source>
</reference>
<reference evidence="1" key="2">
    <citation type="journal article" date="2015" name="Data Brief">
        <title>Shoot transcriptome of the giant reed, Arundo donax.</title>
        <authorList>
            <person name="Barrero R.A."/>
            <person name="Guerrero F.D."/>
            <person name="Moolhuijzen P."/>
            <person name="Goolsby J.A."/>
            <person name="Tidwell J."/>
            <person name="Bellgard S.E."/>
            <person name="Bellgard M.I."/>
        </authorList>
    </citation>
    <scope>NUCLEOTIDE SEQUENCE</scope>
    <source>
        <tissue evidence="1">Shoot tissue taken approximately 20 cm above the soil surface</tissue>
    </source>
</reference>
<dbReference type="EMBL" id="GBRH01267037">
    <property type="protein sequence ID" value="JAD30858.1"/>
    <property type="molecule type" value="Transcribed_RNA"/>
</dbReference>
<evidence type="ECO:0000313" key="1">
    <source>
        <dbReference type="EMBL" id="JAD30858.1"/>
    </source>
</evidence>
<dbReference type="AlphaFoldDB" id="A0A0A8YZJ6"/>
<proteinExistence type="predicted"/>
<name>A0A0A8YZJ6_ARUDO</name>
<sequence length="90" mass="10971">MVHLWGVQFGTTMTRFDFHLVHYKNLIRFPDYWLFSPFSCQTFANLWAKSDKNIFGNWEHWQTFVAQFRSPVKHTHSNKINPQIHFIRDQ</sequence>